<evidence type="ECO:0000259" key="5">
    <source>
        <dbReference type="Pfam" id="PF12850"/>
    </source>
</evidence>
<dbReference type="PROSITE" id="PS01269">
    <property type="entry name" value="UPF0025"/>
    <property type="match status" value="1"/>
</dbReference>
<reference evidence="7" key="1">
    <citation type="submission" date="2015-01" db="EMBL/GenBank/DDBJ databases">
        <authorList>
            <person name="Manzoor Shahid"/>
            <person name="Zubair Saima"/>
        </authorList>
    </citation>
    <scope>NUCLEOTIDE SEQUENCE [LARGE SCALE GENOMIC DNA]</scope>
    <source>
        <strain evidence="7">Sp3</strain>
    </source>
</reference>
<evidence type="ECO:0000313" key="7">
    <source>
        <dbReference type="Proteomes" id="UP000046155"/>
    </source>
</evidence>
<dbReference type="Gene3D" id="3.60.21.10">
    <property type="match status" value="1"/>
</dbReference>
<evidence type="ECO:0000256" key="4">
    <source>
        <dbReference type="RuleBase" id="RU362039"/>
    </source>
</evidence>
<keyword evidence="2 4" id="KW-0479">Metal-binding</keyword>
<evidence type="ECO:0000256" key="3">
    <source>
        <dbReference type="ARBA" id="ARBA00022801"/>
    </source>
</evidence>
<dbReference type="GO" id="GO:0016787">
    <property type="term" value="F:hydrolase activity"/>
    <property type="evidence" value="ECO:0007669"/>
    <property type="project" value="UniProtKB-UniRule"/>
</dbReference>
<dbReference type="EMBL" id="CDRZ01000075">
    <property type="protein sequence ID" value="CEO88253.1"/>
    <property type="molecule type" value="Genomic_DNA"/>
</dbReference>
<protein>
    <recommendedName>
        <fullName evidence="4">Phosphoesterase</fullName>
        <ecNumber evidence="4">3.1.4.-</ecNumber>
    </recommendedName>
</protein>
<organism evidence="6 7">
    <name type="scientific">Syntrophaceticus schinkii</name>
    <dbReference type="NCBI Taxonomy" id="499207"/>
    <lineage>
        <taxon>Bacteria</taxon>
        <taxon>Bacillati</taxon>
        <taxon>Bacillota</taxon>
        <taxon>Clostridia</taxon>
        <taxon>Thermoanaerobacterales</taxon>
        <taxon>Thermoanaerobacterales Family III. Incertae Sedis</taxon>
        <taxon>Syntrophaceticus</taxon>
    </lineage>
</organism>
<comment type="cofactor">
    <cofactor evidence="4">
        <name>a divalent metal cation</name>
        <dbReference type="ChEBI" id="CHEBI:60240"/>
    </cofactor>
</comment>
<dbReference type="SUPFAM" id="SSF56300">
    <property type="entry name" value="Metallo-dependent phosphatases"/>
    <property type="match status" value="1"/>
</dbReference>
<feature type="domain" description="Calcineurin-like phosphoesterase" evidence="5">
    <location>
        <begin position="1"/>
        <end position="155"/>
    </location>
</feature>
<proteinExistence type="inferred from homology"/>
<dbReference type="GO" id="GO:0046872">
    <property type="term" value="F:metal ion binding"/>
    <property type="evidence" value="ECO:0007669"/>
    <property type="project" value="UniProtKB-KW"/>
</dbReference>
<dbReference type="NCBIfam" id="TIGR00040">
    <property type="entry name" value="yfcE"/>
    <property type="match status" value="1"/>
</dbReference>
<comment type="similarity">
    <text evidence="1 4">Belongs to the metallophosphoesterase superfamily. YfcE family.</text>
</comment>
<gene>
    <name evidence="6" type="ORF">SSCH_1660002</name>
</gene>
<dbReference type="PANTHER" id="PTHR11124">
    <property type="entry name" value="VACUOLAR SORTING PROTEIN VPS29"/>
    <property type="match status" value="1"/>
</dbReference>
<sequence>MLIGLVSDSHGELENLKDAAWKLAYNWHVKVIAHLGDECEDVDAIRDMRLEIIEVPGVYCQEYQDPAITNRVLKEFEGQRVLFTHTAEPHKNDLPDDPDPRQLALDRKVDVVAFGHTHIPEAKVENGVLWVNPGHLKNSDKKGHPPSFAVLDVDKDNARVLLIDLKSGDIFDSCDIENA</sequence>
<accession>A0A0B7MJA1</accession>
<name>A0A0B7MJA1_9FIRM</name>
<dbReference type="InterPro" id="IPR029052">
    <property type="entry name" value="Metallo-depent_PP-like"/>
</dbReference>
<dbReference type="RefSeq" id="WP_044664452.1">
    <property type="nucleotide sequence ID" value="NZ_CDRZ01000075.1"/>
</dbReference>
<dbReference type="OrthoDB" id="9800565at2"/>
<evidence type="ECO:0000313" key="6">
    <source>
        <dbReference type="EMBL" id="CEO88253.1"/>
    </source>
</evidence>
<evidence type="ECO:0000256" key="2">
    <source>
        <dbReference type="ARBA" id="ARBA00022723"/>
    </source>
</evidence>
<dbReference type="InterPro" id="IPR020935">
    <property type="entry name" value="PdiEstase_YfcE_CS"/>
</dbReference>
<keyword evidence="7" id="KW-1185">Reference proteome</keyword>
<dbReference type="Pfam" id="PF12850">
    <property type="entry name" value="Metallophos_2"/>
    <property type="match status" value="1"/>
</dbReference>
<dbReference type="InterPro" id="IPR000979">
    <property type="entry name" value="Phosphodiesterase_MJ0936/Vps29"/>
</dbReference>
<dbReference type="EC" id="3.1.4.-" evidence="4"/>
<dbReference type="InterPro" id="IPR024654">
    <property type="entry name" value="Calcineurin-like_PHP_lpxH"/>
</dbReference>
<evidence type="ECO:0000256" key="1">
    <source>
        <dbReference type="ARBA" id="ARBA00008950"/>
    </source>
</evidence>
<dbReference type="AlphaFoldDB" id="A0A0B7MJA1"/>
<dbReference type="Proteomes" id="UP000046155">
    <property type="component" value="Unassembled WGS sequence"/>
</dbReference>
<keyword evidence="3" id="KW-0378">Hydrolase</keyword>